<dbReference type="PROSITE" id="PS50935">
    <property type="entry name" value="SSB"/>
    <property type="match status" value="1"/>
</dbReference>
<feature type="compositionally biased region" description="Acidic residues" evidence="4">
    <location>
        <begin position="114"/>
        <end position="125"/>
    </location>
</feature>
<dbReference type="GO" id="GO:0009295">
    <property type="term" value="C:nucleoid"/>
    <property type="evidence" value="ECO:0007669"/>
    <property type="project" value="TreeGrafter"/>
</dbReference>
<dbReference type="Pfam" id="PF00436">
    <property type="entry name" value="SSB"/>
    <property type="match status" value="1"/>
</dbReference>
<dbReference type="EMBL" id="CP001843">
    <property type="protein sequence ID" value="AEF86652.1"/>
    <property type="molecule type" value="Genomic_DNA"/>
</dbReference>
<dbReference type="SUPFAM" id="SSF50249">
    <property type="entry name" value="Nucleic acid-binding proteins"/>
    <property type="match status" value="1"/>
</dbReference>
<comment type="subunit">
    <text evidence="2">Homotetramer.</text>
</comment>
<dbReference type="PANTHER" id="PTHR10302:SF0">
    <property type="entry name" value="SINGLE-STRANDED DNA-BINDING PROTEIN, MITOCHONDRIAL"/>
    <property type="match status" value="1"/>
</dbReference>
<organism evidence="5 6">
    <name type="scientific">Treponema primitia (strain ATCC BAA-887 / DSM 12427 / ZAS-2)</name>
    <dbReference type="NCBI Taxonomy" id="545694"/>
    <lineage>
        <taxon>Bacteria</taxon>
        <taxon>Pseudomonadati</taxon>
        <taxon>Spirochaetota</taxon>
        <taxon>Spirochaetia</taxon>
        <taxon>Spirochaetales</taxon>
        <taxon>Treponemataceae</taxon>
        <taxon>Treponema</taxon>
    </lineage>
</organism>
<evidence type="ECO:0000313" key="6">
    <source>
        <dbReference type="Proteomes" id="UP000009223"/>
    </source>
</evidence>
<dbReference type="NCBIfam" id="TIGR00621">
    <property type="entry name" value="ssb"/>
    <property type="match status" value="1"/>
</dbReference>
<evidence type="ECO:0000313" key="5">
    <source>
        <dbReference type="EMBL" id="AEF86652.1"/>
    </source>
</evidence>
<reference evidence="6" key="1">
    <citation type="submission" date="2009-12" db="EMBL/GenBank/DDBJ databases">
        <title>Complete sequence of Treponema primitia strain ZAS-2.</title>
        <authorList>
            <person name="Tetu S.G."/>
            <person name="Matson E."/>
            <person name="Ren Q."/>
            <person name="Seshadri R."/>
            <person name="Elbourne L."/>
            <person name="Hassan K.A."/>
            <person name="Durkin A."/>
            <person name="Radune D."/>
            <person name="Mohamoud Y."/>
            <person name="Shay R."/>
            <person name="Jin S."/>
            <person name="Zhang X."/>
            <person name="Lucey K."/>
            <person name="Ballor N.R."/>
            <person name="Ottesen E."/>
            <person name="Rosenthal R."/>
            <person name="Allen A."/>
            <person name="Leadbetter J.R."/>
            <person name="Paulsen I.T."/>
        </authorList>
    </citation>
    <scope>NUCLEOTIDE SEQUENCE [LARGE SCALE GENOMIC DNA]</scope>
    <source>
        <strain evidence="6">ATCC BAA-887 / DSM 12427 / ZAS-2</strain>
    </source>
</reference>
<evidence type="ECO:0000256" key="1">
    <source>
        <dbReference type="ARBA" id="ARBA00023125"/>
    </source>
</evidence>
<feature type="region of interest" description="Disordered" evidence="4">
    <location>
        <begin position="108"/>
        <end position="131"/>
    </location>
</feature>
<sequence>MNNLNSIIVEGNLTRDPEYHETAKGTPVCNFSIATNRFFKQGEGLEKEVSFFDVETWSKLALSVQNLGHKGRAVRVVGRLKQDRWNGPDGKPRSRISIVAEHVEFRREFKQDESGEQPDTVDDEERFAVSF</sequence>
<dbReference type="KEGG" id="tpi:TREPR_0887"/>
<dbReference type="InterPro" id="IPR012340">
    <property type="entry name" value="NA-bd_OB-fold"/>
</dbReference>
<dbReference type="RefSeq" id="WP_015709163.1">
    <property type="nucleotide sequence ID" value="NC_015578.1"/>
</dbReference>
<keyword evidence="6" id="KW-1185">Reference proteome</keyword>
<dbReference type="HOGENOM" id="CLU_078758_6_0_12"/>
<dbReference type="eggNOG" id="COG0629">
    <property type="taxonomic scope" value="Bacteria"/>
</dbReference>
<accession>F5YIL0</accession>
<protein>
    <recommendedName>
        <fullName evidence="2 3">Single-stranded DNA-binding protein</fullName>
        <shortName evidence="2">SSB</shortName>
    </recommendedName>
</protein>
<evidence type="ECO:0000256" key="2">
    <source>
        <dbReference type="HAMAP-Rule" id="MF_00984"/>
    </source>
</evidence>
<name>F5YIL0_TREPZ</name>
<proteinExistence type="inferred from homology"/>
<comment type="caution">
    <text evidence="2">Lacks conserved residue(s) required for the propagation of feature annotation.</text>
</comment>
<evidence type="ECO:0000256" key="4">
    <source>
        <dbReference type="SAM" id="MobiDB-lite"/>
    </source>
</evidence>
<dbReference type="GO" id="GO:0003697">
    <property type="term" value="F:single-stranded DNA binding"/>
    <property type="evidence" value="ECO:0007669"/>
    <property type="project" value="UniProtKB-UniRule"/>
</dbReference>
<gene>
    <name evidence="5" type="ordered locus">TREPR_0887</name>
</gene>
<dbReference type="AlphaFoldDB" id="F5YIL0"/>
<reference evidence="5 6" key="2">
    <citation type="journal article" date="2011" name="ISME J.">
        <title>RNA-seq reveals cooperative metabolic interactions between two termite-gut spirochete species in co-culture.</title>
        <authorList>
            <person name="Rosenthal A.Z."/>
            <person name="Matson E.G."/>
            <person name="Eldar A."/>
            <person name="Leadbetter J.R."/>
        </authorList>
    </citation>
    <scope>NUCLEOTIDE SEQUENCE [LARGE SCALE GENOMIC DNA]</scope>
    <source>
        <strain evidence="6">ATCC BAA-887 / DSM 12427 / ZAS-2</strain>
    </source>
</reference>
<dbReference type="Gene3D" id="2.40.50.140">
    <property type="entry name" value="Nucleic acid-binding proteins"/>
    <property type="match status" value="1"/>
</dbReference>
<keyword evidence="1 2" id="KW-0238">DNA-binding</keyword>
<dbReference type="GO" id="GO:0006260">
    <property type="term" value="P:DNA replication"/>
    <property type="evidence" value="ECO:0007669"/>
    <property type="project" value="InterPro"/>
</dbReference>
<dbReference type="InterPro" id="IPR000424">
    <property type="entry name" value="Primosome_PriB/ssb"/>
</dbReference>
<dbReference type="Proteomes" id="UP000009223">
    <property type="component" value="Chromosome"/>
</dbReference>
<dbReference type="PIRSF" id="PIRSF002070">
    <property type="entry name" value="SSB"/>
    <property type="match status" value="1"/>
</dbReference>
<dbReference type="HAMAP" id="MF_00984">
    <property type="entry name" value="SSB"/>
    <property type="match status" value="1"/>
</dbReference>
<dbReference type="CDD" id="cd04496">
    <property type="entry name" value="SSB_OBF"/>
    <property type="match status" value="1"/>
</dbReference>
<dbReference type="STRING" id="545694.TREPR_0887"/>
<dbReference type="InterPro" id="IPR011344">
    <property type="entry name" value="ssDNA-bd"/>
</dbReference>
<dbReference type="PANTHER" id="PTHR10302">
    <property type="entry name" value="SINGLE-STRANDED DNA-BINDING PROTEIN"/>
    <property type="match status" value="1"/>
</dbReference>
<dbReference type="OrthoDB" id="9809878at2"/>
<evidence type="ECO:0000256" key="3">
    <source>
        <dbReference type="PIRNR" id="PIRNR002070"/>
    </source>
</evidence>